<evidence type="ECO:0000256" key="4">
    <source>
        <dbReference type="ARBA" id="ARBA00022989"/>
    </source>
</evidence>
<sequence length="277" mass="31003">MVLLTMTPSIVEAVALFEAPVPRQTDDSDDGTGSTQPNTTEPSLESPAVGNPIAHGQIVDLWKKAKSGGESSHSLEELLRGAVVYIPPPPAKKEPTPEYKALMARLRRAEEARSYERMVNPLPNPETFQDRFPTAAYAFAEVNRPSRPEDVDDDEITYNDVHRQVTLIINFLVSIAGVAGTLWIAARWWSTPSRLFLTLGGSILVAIAEVVVYNGYMWRMGQAKKKQEGVKEVKQVIETWVVNQDKGMDEKTVLIKEKEDETPDTMRKRKREVKVET</sequence>
<feature type="transmembrane region" description="Helical" evidence="7">
    <location>
        <begin position="195"/>
        <end position="216"/>
    </location>
</feature>
<organism evidence="8 9">
    <name type="scientific">Thelonectria olida</name>
    <dbReference type="NCBI Taxonomy" id="1576542"/>
    <lineage>
        <taxon>Eukaryota</taxon>
        <taxon>Fungi</taxon>
        <taxon>Dikarya</taxon>
        <taxon>Ascomycota</taxon>
        <taxon>Pezizomycotina</taxon>
        <taxon>Sordariomycetes</taxon>
        <taxon>Hypocreomycetidae</taxon>
        <taxon>Hypocreales</taxon>
        <taxon>Nectriaceae</taxon>
        <taxon>Thelonectria</taxon>
    </lineage>
</organism>
<evidence type="ECO:0000313" key="8">
    <source>
        <dbReference type="EMBL" id="KAH6896694.1"/>
    </source>
</evidence>
<evidence type="ECO:0000256" key="2">
    <source>
        <dbReference type="ARBA" id="ARBA00022692"/>
    </source>
</evidence>
<name>A0A9P9AWW9_9HYPO</name>
<keyword evidence="9" id="KW-1185">Reference proteome</keyword>
<dbReference type="PANTHER" id="PTHR31394">
    <property type="entry name" value="TRANSMEMBRANE PROTEIN 199"/>
    <property type="match status" value="1"/>
</dbReference>
<keyword evidence="4 7" id="KW-1133">Transmembrane helix</keyword>
<dbReference type="PANTHER" id="PTHR31394:SF1">
    <property type="entry name" value="TRANSMEMBRANE PROTEIN 199"/>
    <property type="match status" value="1"/>
</dbReference>
<evidence type="ECO:0000256" key="5">
    <source>
        <dbReference type="ARBA" id="ARBA00023136"/>
    </source>
</evidence>
<comment type="subcellular location">
    <subcellularLocation>
        <location evidence="1">Endoplasmic reticulum membrane</location>
        <topology evidence="1">Multi-pass membrane protein</topology>
    </subcellularLocation>
</comment>
<comment type="caution">
    <text evidence="8">The sequence shown here is derived from an EMBL/GenBank/DDBJ whole genome shotgun (WGS) entry which is preliminary data.</text>
</comment>
<evidence type="ECO:0000256" key="6">
    <source>
        <dbReference type="SAM" id="MobiDB-lite"/>
    </source>
</evidence>
<evidence type="ECO:0000256" key="3">
    <source>
        <dbReference type="ARBA" id="ARBA00022824"/>
    </source>
</evidence>
<dbReference type="EMBL" id="JAGPYM010000003">
    <property type="protein sequence ID" value="KAH6896694.1"/>
    <property type="molecule type" value="Genomic_DNA"/>
</dbReference>
<dbReference type="Proteomes" id="UP000777438">
    <property type="component" value="Unassembled WGS sequence"/>
</dbReference>
<reference evidence="8 9" key="1">
    <citation type="journal article" date="2021" name="Nat. Commun.">
        <title>Genetic determinants of endophytism in the Arabidopsis root mycobiome.</title>
        <authorList>
            <person name="Mesny F."/>
            <person name="Miyauchi S."/>
            <person name="Thiergart T."/>
            <person name="Pickel B."/>
            <person name="Atanasova L."/>
            <person name="Karlsson M."/>
            <person name="Huettel B."/>
            <person name="Barry K.W."/>
            <person name="Haridas S."/>
            <person name="Chen C."/>
            <person name="Bauer D."/>
            <person name="Andreopoulos W."/>
            <person name="Pangilinan J."/>
            <person name="LaButti K."/>
            <person name="Riley R."/>
            <person name="Lipzen A."/>
            <person name="Clum A."/>
            <person name="Drula E."/>
            <person name="Henrissat B."/>
            <person name="Kohler A."/>
            <person name="Grigoriev I.V."/>
            <person name="Martin F.M."/>
            <person name="Hacquard S."/>
        </authorList>
    </citation>
    <scope>NUCLEOTIDE SEQUENCE [LARGE SCALE GENOMIC DNA]</scope>
    <source>
        <strain evidence="8 9">MPI-CAGE-CH-0241</strain>
    </source>
</reference>
<dbReference type="AlphaFoldDB" id="A0A9P9AWW9"/>
<feature type="transmembrane region" description="Helical" evidence="7">
    <location>
        <begin position="167"/>
        <end position="189"/>
    </location>
</feature>
<keyword evidence="3" id="KW-0256">Endoplasmic reticulum</keyword>
<evidence type="ECO:0000256" key="7">
    <source>
        <dbReference type="SAM" id="Phobius"/>
    </source>
</evidence>
<dbReference type="InterPro" id="IPR021013">
    <property type="entry name" value="ATPase_Vma12"/>
</dbReference>
<protein>
    <submittedName>
        <fullName evidence="8">Endoplasmic reticulum-based factor for assembly of V-ATPase-domain-containing protein</fullName>
    </submittedName>
</protein>
<keyword evidence="5 7" id="KW-0472">Membrane</keyword>
<dbReference type="Pfam" id="PF11712">
    <property type="entry name" value="Vma12"/>
    <property type="match status" value="1"/>
</dbReference>
<feature type="region of interest" description="Disordered" evidence="6">
    <location>
        <begin position="18"/>
        <end position="51"/>
    </location>
</feature>
<gene>
    <name evidence="8" type="ORF">B0T10DRAFT_162330</name>
</gene>
<feature type="compositionally biased region" description="Basic residues" evidence="6">
    <location>
        <begin position="267"/>
        <end position="277"/>
    </location>
</feature>
<evidence type="ECO:0000256" key="1">
    <source>
        <dbReference type="ARBA" id="ARBA00004477"/>
    </source>
</evidence>
<dbReference type="GO" id="GO:0005789">
    <property type="term" value="C:endoplasmic reticulum membrane"/>
    <property type="evidence" value="ECO:0007669"/>
    <property type="project" value="UniProtKB-SubCell"/>
</dbReference>
<proteinExistence type="predicted"/>
<dbReference type="OrthoDB" id="19981at2759"/>
<dbReference type="GO" id="GO:0070072">
    <property type="term" value="P:vacuolar proton-transporting V-type ATPase complex assembly"/>
    <property type="evidence" value="ECO:0007669"/>
    <property type="project" value="InterPro"/>
</dbReference>
<evidence type="ECO:0000313" key="9">
    <source>
        <dbReference type="Proteomes" id="UP000777438"/>
    </source>
</evidence>
<feature type="region of interest" description="Disordered" evidence="6">
    <location>
        <begin position="257"/>
        <end position="277"/>
    </location>
</feature>
<accession>A0A9P9AWW9</accession>
<keyword evidence="2 7" id="KW-0812">Transmembrane</keyword>